<proteinExistence type="predicted"/>
<name>A0A9N9D5P9_9GLOM</name>
<reference evidence="2" key="1">
    <citation type="submission" date="2021-06" db="EMBL/GenBank/DDBJ databases">
        <authorList>
            <person name="Kallberg Y."/>
            <person name="Tangrot J."/>
            <person name="Rosling A."/>
        </authorList>
    </citation>
    <scope>NUCLEOTIDE SEQUENCE</scope>
    <source>
        <strain evidence="2">MT106</strain>
    </source>
</reference>
<sequence>MNSSSYLELRGASKGDARFTALAIIGLILLPIVPPIAIKPKRYLKCVHTISLCLSTRLDYFGINAQISNTALSDNDYLWDCIAKKVGVGFPLLL</sequence>
<protein>
    <submittedName>
        <fullName evidence="2">7904_t:CDS:1</fullName>
    </submittedName>
</protein>
<dbReference type="Proteomes" id="UP000789831">
    <property type="component" value="Unassembled WGS sequence"/>
</dbReference>
<evidence type="ECO:0000313" key="3">
    <source>
        <dbReference type="Proteomes" id="UP000789831"/>
    </source>
</evidence>
<dbReference type="EMBL" id="CAJVPL010003006">
    <property type="protein sequence ID" value="CAG8624182.1"/>
    <property type="molecule type" value="Genomic_DNA"/>
</dbReference>
<gene>
    <name evidence="2" type="ORF">AGERDE_LOCUS10204</name>
</gene>
<feature type="transmembrane region" description="Helical" evidence="1">
    <location>
        <begin position="20"/>
        <end position="38"/>
    </location>
</feature>
<keyword evidence="3" id="KW-1185">Reference proteome</keyword>
<keyword evidence="1" id="KW-0812">Transmembrane</keyword>
<keyword evidence="1" id="KW-1133">Transmembrane helix</keyword>
<organism evidence="2 3">
    <name type="scientific">Ambispora gerdemannii</name>
    <dbReference type="NCBI Taxonomy" id="144530"/>
    <lineage>
        <taxon>Eukaryota</taxon>
        <taxon>Fungi</taxon>
        <taxon>Fungi incertae sedis</taxon>
        <taxon>Mucoromycota</taxon>
        <taxon>Glomeromycotina</taxon>
        <taxon>Glomeromycetes</taxon>
        <taxon>Archaeosporales</taxon>
        <taxon>Ambisporaceae</taxon>
        <taxon>Ambispora</taxon>
    </lineage>
</organism>
<keyword evidence="1" id="KW-0472">Membrane</keyword>
<accession>A0A9N9D5P9</accession>
<dbReference type="AlphaFoldDB" id="A0A9N9D5P9"/>
<evidence type="ECO:0000256" key="1">
    <source>
        <dbReference type="SAM" id="Phobius"/>
    </source>
</evidence>
<evidence type="ECO:0000313" key="2">
    <source>
        <dbReference type="EMBL" id="CAG8624182.1"/>
    </source>
</evidence>
<comment type="caution">
    <text evidence="2">The sequence shown here is derived from an EMBL/GenBank/DDBJ whole genome shotgun (WGS) entry which is preliminary data.</text>
</comment>